<name>A0ABT5NXS1_9PSED</name>
<proteinExistence type="predicted"/>
<gene>
    <name evidence="1" type="ORF">M5G11_20910</name>
</gene>
<dbReference type="EMBL" id="JAMDGY010000076">
    <property type="protein sequence ID" value="MDD0992994.1"/>
    <property type="molecule type" value="Genomic_DNA"/>
</dbReference>
<comment type="caution">
    <text evidence="1">The sequence shown here is derived from an EMBL/GenBank/DDBJ whole genome shotgun (WGS) entry which is preliminary data.</text>
</comment>
<dbReference type="Proteomes" id="UP001148203">
    <property type="component" value="Unassembled WGS sequence"/>
</dbReference>
<dbReference type="PROSITE" id="PS51257">
    <property type="entry name" value="PROKAR_LIPOPROTEIN"/>
    <property type="match status" value="1"/>
</dbReference>
<dbReference type="RefSeq" id="WP_273908824.1">
    <property type="nucleotide sequence ID" value="NZ_JAMDGX010000002.1"/>
</dbReference>
<evidence type="ECO:0008006" key="3">
    <source>
        <dbReference type="Google" id="ProtNLM"/>
    </source>
</evidence>
<organism evidence="1 2">
    <name type="scientific">Pseudomonas fontis</name>
    <dbReference type="NCBI Taxonomy" id="2942633"/>
    <lineage>
        <taxon>Bacteria</taxon>
        <taxon>Pseudomonadati</taxon>
        <taxon>Pseudomonadota</taxon>
        <taxon>Gammaproteobacteria</taxon>
        <taxon>Pseudomonadales</taxon>
        <taxon>Pseudomonadaceae</taxon>
        <taxon>Pseudomonas</taxon>
    </lineage>
</organism>
<evidence type="ECO:0000313" key="1">
    <source>
        <dbReference type="EMBL" id="MDD0992994.1"/>
    </source>
</evidence>
<protein>
    <recommendedName>
        <fullName evidence="3">Lipoprotein</fullName>
    </recommendedName>
</protein>
<evidence type="ECO:0000313" key="2">
    <source>
        <dbReference type="Proteomes" id="UP001148203"/>
    </source>
</evidence>
<keyword evidence="2" id="KW-1185">Reference proteome</keyword>
<reference evidence="1 2" key="1">
    <citation type="submission" date="2022-05" db="EMBL/GenBank/DDBJ databases">
        <title>Novel Pseudomonas spp. Isolated from a Rainbow Trout Aquaculture Facility.</title>
        <authorList>
            <person name="Testerman T."/>
            <person name="Graf J."/>
        </authorList>
    </citation>
    <scope>NUCLEOTIDE SEQUENCE [LARGE SCALE GENOMIC DNA]</scope>
    <source>
        <strain evidence="1 2">ID681</strain>
    </source>
</reference>
<accession>A0ABT5NXS1</accession>
<sequence length="166" mass="17938">MPRMLKRMGIALLASLLVGCGSQKLSYTPVESRFVDRAHAVEVIEQAFFEDYSKGARPQSVLVTDKVIILSDGVISQGSSVGSAVAVGAGAFAVGNTTVVTRDAGRRIYLNSIGDISLYQKRGRDNRFVVIIRALDGSQMVSVRTRSLDRAKQFSDAIAFIKAPSR</sequence>